<feature type="region of interest" description="Disordered" evidence="1">
    <location>
        <begin position="30"/>
        <end position="85"/>
    </location>
</feature>
<proteinExistence type="predicted"/>
<gene>
    <name evidence="2" type="ORF">PMEA_00016744</name>
</gene>
<evidence type="ECO:0000313" key="3">
    <source>
        <dbReference type="Proteomes" id="UP001159428"/>
    </source>
</evidence>
<name>A0AAU9VRP0_9CNID</name>
<dbReference type="Proteomes" id="UP001159428">
    <property type="component" value="Unassembled WGS sequence"/>
</dbReference>
<feature type="compositionally biased region" description="Basic and acidic residues" evidence="1">
    <location>
        <begin position="55"/>
        <end position="78"/>
    </location>
</feature>
<dbReference type="AlphaFoldDB" id="A0AAU9VRP0"/>
<evidence type="ECO:0000313" key="2">
    <source>
        <dbReference type="EMBL" id="CAH3036255.1"/>
    </source>
</evidence>
<dbReference type="EMBL" id="CALNXJ010000003">
    <property type="protein sequence ID" value="CAH3036255.1"/>
    <property type="molecule type" value="Genomic_DNA"/>
</dbReference>
<sequence length="109" mass="12117">MAAIDKTPPVIPPYRPTTYSANLANMLAKKAKHDEAEGGGKAGMPFPSSFQDQKNYQEIHRKEADSKIEDNSDYKDSWSSDEGEGISLEELKLTKGYQLFKEALQAHAN</sequence>
<accession>A0AAU9VRP0</accession>
<organism evidence="2 3">
    <name type="scientific">Pocillopora meandrina</name>
    <dbReference type="NCBI Taxonomy" id="46732"/>
    <lineage>
        <taxon>Eukaryota</taxon>
        <taxon>Metazoa</taxon>
        <taxon>Cnidaria</taxon>
        <taxon>Anthozoa</taxon>
        <taxon>Hexacorallia</taxon>
        <taxon>Scleractinia</taxon>
        <taxon>Astrocoeniina</taxon>
        <taxon>Pocilloporidae</taxon>
        <taxon>Pocillopora</taxon>
    </lineage>
</organism>
<comment type="caution">
    <text evidence="2">The sequence shown here is derived from an EMBL/GenBank/DDBJ whole genome shotgun (WGS) entry which is preliminary data.</text>
</comment>
<reference evidence="2 3" key="1">
    <citation type="submission" date="2022-05" db="EMBL/GenBank/DDBJ databases">
        <authorList>
            <consortium name="Genoscope - CEA"/>
            <person name="William W."/>
        </authorList>
    </citation>
    <scope>NUCLEOTIDE SEQUENCE [LARGE SCALE GENOMIC DNA]</scope>
</reference>
<evidence type="ECO:0000256" key="1">
    <source>
        <dbReference type="SAM" id="MobiDB-lite"/>
    </source>
</evidence>
<keyword evidence="3" id="KW-1185">Reference proteome</keyword>
<protein>
    <submittedName>
        <fullName evidence="2">Uncharacterized protein</fullName>
    </submittedName>
</protein>